<feature type="transmembrane region" description="Helical" evidence="1">
    <location>
        <begin position="95"/>
        <end position="121"/>
    </location>
</feature>
<keyword evidence="3" id="KW-1185">Reference proteome</keyword>
<keyword evidence="1" id="KW-0812">Transmembrane</keyword>
<dbReference type="RefSeq" id="WP_157461363.1">
    <property type="nucleotide sequence ID" value="NZ_WQLB01000043.1"/>
</dbReference>
<proteinExistence type="predicted"/>
<keyword evidence="1" id="KW-0472">Membrane</keyword>
<evidence type="ECO:0000313" key="2">
    <source>
        <dbReference type="EMBL" id="MVN89101.1"/>
    </source>
</evidence>
<protein>
    <submittedName>
        <fullName evidence="2">Uncharacterized protein</fullName>
    </submittedName>
</protein>
<accession>A0A7C9LTJ5</accession>
<name>A0A7C9LTJ5_9DEIO</name>
<dbReference type="Proteomes" id="UP000483286">
    <property type="component" value="Unassembled WGS sequence"/>
</dbReference>
<sequence length="241" mass="26154">MVSLGVLYAGLACGPLRRGRAWAWDALRWSGGVGFLSFGLFLGYGYFDPLHATVSLLLLPLFVLGLRDRPQAEGLADGPDLRNDRRWQLGMAGQLLWVATGTGLMLAGLTICFVGVTQVFVPQDLMFLHTTPEALRTVNTNLVPLIAHDRAGFGGALVSSGIGVLLSVLWGYRRGARWLWWTLLASGVPGFTAALWVHHHVGYLEFWHLAPAWLGLALFVGALGLSAGFLHDQAQRAVDNP</sequence>
<reference evidence="2 3" key="1">
    <citation type="submission" date="2019-12" db="EMBL/GenBank/DDBJ databases">
        <title>Deinococcus sp. HMF7620 Genome sequencing and assembly.</title>
        <authorList>
            <person name="Kang H."/>
            <person name="Kim H."/>
            <person name="Joh K."/>
        </authorList>
    </citation>
    <scope>NUCLEOTIDE SEQUENCE [LARGE SCALE GENOMIC DNA]</scope>
    <source>
        <strain evidence="2 3">HMF7620</strain>
    </source>
</reference>
<evidence type="ECO:0000313" key="3">
    <source>
        <dbReference type="Proteomes" id="UP000483286"/>
    </source>
</evidence>
<dbReference type="AlphaFoldDB" id="A0A7C9LTJ5"/>
<organism evidence="2 3">
    <name type="scientific">Deinococcus arboris</name>
    <dbReference type="NCBI Taxonomy" id="2682977"/>
    <lineage>
        <taxon>Bacteria</taxon>
        <taxon>Thermotogati</taxon>
        <taxon>Deinococcota</taxon>
        <taxon>Deinococci</taxon>
        <taxon>Deinococcales</taxon>
        <taxon>Deinococcaceae</taxon>
        <taxon>Deinococcus</taxon>
    </lineage>
</organism>
<feature type="transmembrane region" description="Helical" evidence="1">
    <location>
        <begin position="151"/>
        <end position="171"/>
    </location>
</feature>
<comment type="caution">
    <text evidence="2">The sequence shown here is derived from an EMBL/GenBank/DDBJ whole genome shotgun (WGS) entry which is preliminary data.</text>
</comment>
<keyword evidence="1" id="KW-1133">Transmembrane helix</keyword>
<evidence type="ECO:0000256" key="1">
    <source>
        <dbReference type="SAM" id="Phobius"/>
    </source>
</evidence>
<dbReference type="EMBL" id="WQLB01000043">
    <property type="protein sequence ID" value="MVN89101.1"/>
    <property type="molecule type" value="Genomic_DNA"/>
</dbReference>
<feature type="transmembrane region" description="Helical" evidence="1">
    <location>
        <begin position="210"/>
        <end position="230"/>
    </location>
</feature>
<feature type="transmembrane region" description="Helical" evidence="1">
    <location>
        <begin position="178"/>
        <end position="198"/>
    </location>
</feature>
<gene>
    <name evidence="2" type="ORF">GO986_20380</name>
</gene>
<feature type="transmembrane region" description="Helical" evidence="1">
    <location>
        <begin position="50"/>
        <end position="66"/>
    </location>
</feature>